<name>Q1INR6_KORVE</name>
<dbReference type="EMBL" id="CP000360">
    <property type="protein sequence ID" value="ABF41484.1"/>
    <property type="molecule type" value="Genomic_DNA"/>
</dbReference>
<dbReference type="Proteomes" id="UP000002432">
    <property type="component" value="Chromosome"/>
</dbReference>
<dbReference type="STRING" id="204669.Acid345_2483"/>
<dbReference type="EnsemblBacteria" id="ABF41484">
    <property type="protein sequence ID" value="ABF41484"/>
    <property type="gene ID" value="Acid345_2483"/>
</dbReference>
<sequence>MPTRHLVLYLDCEPRTFSRGVLLLKAHGHAVIASMDPHVALRIIALEPVTMVIICDSLEPGVRQQTMHAMREIRPGVPIVLLAKEGAMERDAAQMQHTVIAERDEKTLMELLHKVIDAEP</sequence>
<dbReference type="KEGG" id="aba:Acid345_2483"/>
<gene>
    <name evidence="1" type="ordered locus">Acid345_2483</name>
</gene>
<dbReference type="AlphaFoldDB" id="Q1INR6"/>
<dbReference type="RefSeq" id="WP_011523285.1">
    <property type="nucleotide sequence ID" value="NC_008009.1"/>
</dbReference>
<evidence type="ECO:0000313" key="1">
    <source>
        <dbReference type="EMBL" id="ABF41484.1"/>
    </source>
</evidence>
<organism evidence="1 2">
    <name type="scientific">Koribacter versatilis (strain Ellin345)</name>
    <dbReference type="NCBI Taxonomy" id="204669"/>
    <lineage>
        <taxon>Bacteria</taxon>
        <taxon>Pseudomonadati</taxon>
        <taxon>Acidobacteriota</taxon>
        <taxon>Terriglobia</taxon>
        <taxon>Terriglobales</taxon>
        <taxon>Candidatus Korobacteraceae</taxon>
        <taxon>Candidatus Korobacter</taxon>
    </lineage>
</organism>
<evidence type="ECO:0000313" key="2">
    <source>
        <dbReference type="Proteomes" id="UP000002432"/>
    </source>
</evidence>
<accession>Q1INR6</accession>
<proteinExistence type="predicted"/>
<reference evidence="1 2" key="1">
    <citation type="journal article" date="2009" name="Appl. Environ. Microbiol.">
        <title>Three genomes from the phylum Acidobacteria provide insight into the lifestyles of these microorganisms in soils.</title>
        <authorList>
            <person name="Ward N.L."/>
            <person name="Challacombe J.F."/>
            <person name="Janssen P.H."/>
            <person name="Henrissat B."/>
            <person name="Coutinho P.M."/>
            <person name="Wu M."/>
            <person name="Xie G."/>
            <person name="Haft D.H."/>
            <person name="Sait M."/>
            <person name="Badger J."/>
            <person name="Barabote R.D."/>
            <person name="Bradley B."/>
            <person name="Brettin T.S."/>
            <person name="Brinkac L.M."/>
            <person name="Bruce D."/>
            <person name="Creasy T."/>
            <person name="Daugherty S.C."/>
            <person name="Davidsen T.M."/>
            <person name="DeBoy R.T."/>
            <person name="Detter J.C."/>
            <person name="Dodson R.J."/>
            <person name="Durkin A.S."/>
            <person name="Ganapathy A."/>
            <person name="Gwinn-Giglio M."/>
            <person name="Han C.S."/>
            <person name="Khouri H."/>
            <person name="Kiss H."/>
            <person name="Kothari S.P."/>
            <person name="Madupu R."/>
            <person name="Nelson K.E."/>
            <person name="Nelson W.C."/>
            <person name="Paulsen I."/>
            <person name="Penn K."/>
            <person name="Ren Q."/>
            <person name="Rosovitz M.J."/>
            <person name="Selengut J.D."/>
            <person name="Shrivastava S."/>
            <person name="Sullivan S.A."/>
            <person name="Tapia R."/>
            <person name="Thompson L.S."/>
            <person name="Watkins K.L."/>
            <person name="Yang Q."/>
            <person name="Yu C."/>
            <person name="Zafar N."/>
            <person name="Zhou L."/>
            <person name="Kuske C.R."/>
        </authorList>
    </citation>
    <scope>NUCLEOTIDE SEQUENCE [LARGE SCALE GENOMIC DNA]</scope>
    <source>
        <strain evidence="1 2">Ellin345</strain>
    </source>
</reference>
<dbReference type="HOGENOM" id="CLU_2046563_0_0_0"/>
<protein>
    <submittedName>
        <fullName evidence="1">Response regulator receiver protein</fullName>
    </submittedName>
</protein>
<keyword evidence="2" id="KW-1185">Reference proteome</keyword>